<gene>
    <name evidence="1" type="ORF">BXY39_1745</name>
</gene>
<dbReference type="Gene3D" id="3.40.50.150">
    <property type="entry name" value="Vaccinia Virus protein VP39"/>
    <property type="match status" value="1"/>
</dbReference>
<evidence type="ECO:0008006" key="3">
    <source>
        <dbReference type="Google" id="ProtNLM"/>
    </source>
</evidence>
<protein>
    <recommendedName>
        <fullName evidence="3">Spermidine synthase</fullName>
    </recommendedName>
</protein>
<comment type="caution">
    <text evidence="1">The sequence shown here is derived from an EMBL/GenBank/DDBJ whole genome shotgun (WGS) entry which is preliminary data.</text>
</comment>
<organism evidence="1 2">
    <name type="scientific">Eilatimonas milleporae</name>
    <dbReference type="NCBI Taxonomy" id="911205"/>
    <lineage>
        <taxon>Bacteria</taxon>
        <taxon>Pseudomonadati</taxon>
        <taxon>Pseudomonadota</taxon>
        <taxon>Alphaproteobacteria</taxon>
        <taxon>Kordiimonadales</taxon>
        <taxon>Kordiimonadaceae</taxon>
        <taxon>Eilatimonas</taxon>
    </lineage>
</organism>
<dbReference type="SUPFAM" id="SSF53335">
    <property type="entry name" value="S-adenosyl-L-methionine-dependent methyltransferases"/>
    <property type="match status" value="1"/>
</dbReference>
<accession>A0A3M0CKR5</accession>
<evidence type="ECO:0000313" key="1">
    <source>
        <dbReference type="EMBL" id="RMB07659.1"/>
    </source>
</evidence>
<dbReference type="Proteomes" id="UP000271227">
    <property type="component" value="Unassembled WGS sequence"/>
</dbReference>
<reference evidence="1 2" key="1">
    <citation type="submission" date="2018-10" db="EMBL/GenBank/DDBJ databases">
        <title>Genomic Encyclopedia of Archaeal and Bacterial Type Strains, Phase II (KMG-II): from individual species to whole genera.</title>
        <authorList>
            <person name="Goeker M."/>
        </authorList>
    </citation>
    <scope>NUCLEOTIDE SEQUENCE [LARGE SCALE GENOMIC DNA]</scope>
    <source>
        <strain evidence="1 2">DSM 25217</strain>
    </source>
</reference>
<name>A0A3M0CKR5_9PROT</name>
<sequence length="263" mass="29542">MSETPALFSTDLYMPAYQPGTYGDWELQVMPFASGIGYWRSDKGYFIQNAAILSHRGDAPKTWMSTTPLEIESSEWGVRPARGHTVIMGFGMGWTAVAAACREDVDRVTVIEINPQVPALFEQTLPPEHRPAEWEKVRVIMADAREWKPDTPVDFMFADTWPVMGQAENLAETRKMQANVQAEELYYWGQELDLVETAIAQGWNPADGSRLSDEAVHAARAALDLPLFLPAPAGLLAEGAWREWCRRMPQWHEQQQDGTESGS</sequence>
<dbReference type="InterPro" id="IPR029063">
    <property type="entry name" value="SAM-dependent_MTases_sf"/>
</dbReference>
<dbReference type="RefSeq" id="WP_121938458.1">
    <property type="nucleotide sequence ID" value="NZ_REFR01000011.1"/>
</dbReference>
<dbReference type="AlphaFoldDB" id="A0A3M0CKR5"/>
<proteinExistence type="predicted"/>
<dbReference type="EMBL" id="REFR01000011">
    <property type="protein sequence ID" value="RMB07659.1"/>
    <property type="molecule type" value="Genomic_DNA"/>
</dbReference>
<dbReference type="OrthoDB" id="7338969at2"/>
<keyword evidence="2" id="KW-1185">Reference proteome</keyword>
<evidence type="ECO:0000313" key="2">
    <source>
        <dbReference type="Proteomes" id="UP000271227"/>
    </source>
</evidence>
<dbReference type="CDD" id="cd02440">
    <property type="entry name" value="AdoMet_MTases"/>
    <property type="match status" value="1"/>
</dbReference>
<dbReference type="InParanoid" id="A0A3M0CKR5"/>